<evidence type="ECO:0000313" key="2">
    <source>
        <dbReference type="Proteomes" id="UP000307720"/>
    </source>
</evidence>
<dbReference type="Proteomes" id="UP000307720">
    <property type="component" value="Unassembled WGS sequence"/>
</dbReference>
<keyword evidence="2" id="KW-1185">Reference proteome</keyword>
<comment type="caution">
    <text evidence="1">The sequence shown here is derived from an EMBL/GenBank/DDBJ whole genome shotgun (WGS) entry which is preliminary data.</text>
</comment>
<gene>
    <name evidence="1" type="ORF">E5357_08690</name>
</gene>
<organism evidence="1 2">
    <name type="scientific">Hominisplanchenecus murintestinalis</name>
    <dbReference type="NCBI Taxonomy" id="2941517"/>
    <lineage>
        <taxon>Bacteria</taxon>
        <taxon>Bacillati</taxon>
        <taxon>Bacillota</taxon>
        <taxon>Clostridia</taxon>
        <taxon>Lachnospirales</taxon>
        <taxon>Lachnospiraceae</taxon>
        <taxon>Hominisplanchenecus</taxon>
    </lineage>
</organism>
<accession>A0AC61QZY6</accession>
<evidence type="ECO:0000313" key="1">
    <source>
        <dbReference type="EMBL" id="TGX98434.1"/>
    </source>
</evidence>
<proteinExistence type="predicted"/>
<protein>
    <submittedName>
        <fullName evidence="1">DUF1700 domain-containing protein</fullName>
    </submittedName>
</protein>
<reference evidence="1" key="1">
    <citation type="submission" date="2019-04" db="EMBL/GenBank/DDBJ databases">
        <title>Microbes associate with the intestines of laboratory mice.</title>
        <authorList>
            <person name="Navarre W."/>
            <person name="Wong E."/>
            <person name="Huang K."/>
            <person name="Tropini C."/>
            <person name="Ng K."/>
            <person name="Yu B."/>
        </authorList>
    </citation>
    <scope>NUCLEOTIDE SEQUENCE</scope>
    <source>
        <strain evidence="1">NM72_1-8</strain>
    </source>
</reference>
<dbReference type="EMBL" id="SRZB01000017">
    <property type="protein sequence ID" value="TGX98434.1"/>
    <property type="molecule type" value="Genomic_DNA"/>
</dbReference>
<sequence>MNRDEFLRELSRELRRLPRDEYEKAMDYYVEFFNDAGPENEKTVIADLGTPKEVAAQIIMDAAVERMHEPPKSARRGLGTIWMVILGVCAAPIALPFAFVILMLVGMLLLSAGMVVLGLLIAEAGLFAGGVIGVVCGIILLFSQPASALTGLGLGLAFIGLSILGAFLVCKVFKGMIKAIRALFQRIFRRKKA</sequence>
<name>A0AC61QZY6_9FIRM</name>